<protein>
    <submittedName>
        <fullName evidence="2">Uncharacterized protein</fullName>
    </submittedName>
</protein>
<dbReference type="eggNOG" id="ENOG5032YG1">
    <property type="taxonomic scope" value="Bacteria"/>
</dbReference>
<evidence type="ECO:0000256" key="1">
    <source>
        <dbReference type="SAM" id="Phobius"/>
    </source>
</evidence>
<keyword evidence="3" id="KW-1185">Reference proteome</keyword>
<dbReference type="EMBL" id="CP002623">
    <property type="protein sequence ID" value="AEI92483.1"/>
    <property type="molecule type" value="Genomic_DNA"/>
</dbReference>
<accession>F7ZIG4</accession>
<name>F7ZIG4_ROSLO</name>
<reference evidence="2 3" key="1">
    <citation type="journal article" date="2011" name="BMC Genomics">
        <title>Comparative genome analysis and genome-guided physiological analysis of Roseobacter litoralis.</title>
        <authorList>
            <person name="Kalhoefer D."/>
            <person name="Thole S."/>
            <person name="Voget S."/>
            <person name="Lehmann R."/>
            <person name="Liesegang H."/>
            <person name="Wollher A."/>
            <person name="Daniel R."/>
            <person name="Simon M."/>
            <person name="Brinkhoff T."/>
        </authorList>
    </citation>
    <scope>NUCLEOTIDE SEQUENCE [LARGE SCALE GENOMIC DNA]</scope>
    <source>
        <strain evidence="3">ATCC 49566 / DSM 6996 / JCM 21268 / NBRC 15278 / OCh 149</strain>
    </source>
</reference>
<dbReference type="AlphaFoldDB" id="F7ZIG4"/>
<dbReference type="STRING" id="391595.RLO149_c004550"/>
<organism evidence="2 3">
    <name type="scientific">Roseobacter litoralis (strain ATCC 49566 / DSM 6996 / JCM 21268 / NBRC 15278 / OCh 149)</name>
    <dbReference type="NCBI Taxonomy" id="391595"/>
    <lineage>
        <taxon>Bacteria</taxon>
        <taxon>Pseudomonadati</taxon>
        <taxon>Pseudomonadota</taxon>
        <taxon>Alphaproteobacteria</taxon>
        <taxon>Rhodobacterales</taxon>
        <taxon>Roseobacteraceae</taxon>
        <taxon>Roseobacter</taxon>
    </lineage>
</organism>
<keyword evidence="1" id="KW-0472">Membrane</keyword>
<feature type="transmembrane region" description="Helical" evidence="1">
    <location>
        <begin position="169"/>
        <end position="187"/>
    </location>
</feature>
<proteinExistence type="predicted"/>
<dbReference type="OrthoDB" id="269771at2"/>
<gene>
    <name evidence="2" type="ordered locus">RLO149_c004550</name>
</gene>
<dbReference type="Proteomes" id="UP000001353">
    <property type="component" value="Chromosome"/>
</dbReference>
<feature type="transmembrane region" description="Helical" evidence="1">
    <location>
        <begin position="130"/>
        <end position="149"/>
    </location>
</feature>
<evidence type="ECO:0000313" key="2">
    <source>
        <dbReference type="EMBL" id="AEI92483.1"/>
    </source>
</evidence>
<dbReference type="HOGENOM" id="CLU_1169961_0_0_5"/>
<keyword evidence="1" id="KW-0812">Transmembrane</keyword>
<evidence type="ECO:0000313" key="3">
    <source>
        <dbReference type="Proteomes" id="UP000001353"/>
    </source>
</evidence>
<keyword evidence="1" id="KW-1133">Transmembrane helix</keyword>
<dbReference type="RefSeq" id="WP_013960424.1">
    <property type="nucleotide sequence ID" value="NC_015730.1"/>
</dbReference>
<sequence>MIIAAKSTPKAMRYRMIDQQSPTATSEKWPGLASAAVLSFGLIAVFVIVDLLFFAQGQSFKREGGGLETASAVLYILAVVVFFIKTPMSEWLRLFHVPALMALFACRELDFDKAFTDAGILSLRLYSGDTALGTKLIAGAVALFSIYVILRTAWRGGPAVLRALRDGALWPWFAILAGVLVVGTKTVDGLGRKLLDFGIVISADLDATASLVEEIGETFIPVCAILAIAARWRGRKT</sequence>
<feature type="transmembrane region" description="Helical" evidence="1">
    <location>
        <begin position="32"/>
        <end position="55"/>
    </location>
</feature>
<feature type="transmembrane region" description="Helical" evidence="1">
    <location>
        <begin position="67"/>
        <end position="85"/>
    </location>
</feature>
<dbReference type="KEGG" id="rli:RLO149_c004550"/>